<evidence type="ECO:0000313" key="2">
    <source>
        <dbReference type="EMBL" id="MEO3690317.1"/>
    </source>
</evidence>
<name>A0ABV0FYU7_9BURK</name>
<keyword evidence="1" id="KW-0732">Signal</keyword>
<gene>
    <name evidence="2" type="ORF">ABDJ85_02495</name>
</gene>
<dbReference type="NCBIfam" id="TIGR02913">
    <property type="entry name" value="HAF_rpt"/>
    <property type="match status" value="1"/>
</dbReference>
<accession>A0ABV0FYU7</accession>
<reference evidence="2 3" key="1">
    <citation type="submission" date="2024-05" db="EMBL/GenBank/DDBJ databases">
        <title>Roseateles sp. DJS-2-20 16S ribosomal RNA gene Genome sequencing and assembly.</title>
        <authorList>
            <person name="Woo H."/>
        </authorList>
    </citation>
    <scope>NUCLEOTIDE SEQUENCE [LARGE SCALE GENOMIC DNA]</scope>
    <source>
        <strain evidence="2 3">DJS-2-20</strain>
    </source>
</reference>
<protein>
    <submittedName>
        <fullName evidence="2">PEP-CTERM sorting domain-containing protein</fullName>
    </submittedName>
</protein>
<dbReference type="InterPro" id="IPR014262">
    <property type="entry name" value="HAF_rpt"/>
</dbReference>
<dbReference type="RefSeq" id="WP_347703149.1">
    <property type="nucleotide sequence ID" value="NZ_JBDPZD010000001.1"/>
</dbReference>
<organism evidence="2 3">
    <name type="scientific">Roseateles paludis</name>
    <dbReference type="NCBI Taxonomy" id="3145238"/>
    <lineage>
        <taxon>Bacteria</taxon>
        <taxon>Pseudomonadati</taxon>
        <taxon>Pseudomonadota</taxon>
        <taxon>Betaproteobacteria</taxon>
        <taxon>Burkholderiales</taxon>
        <taxon>Sphaerotilaceae</taxon>
        <taxon>Roseateles</taxon>
    </lineage>
</organism>
<dbReference type="Proteomes" id="UP001495147">
    <property type="component" value="Unassembled WGS sequence"/>
</dbReference>
<dbReference type="EMBL" id="JBDPZD010000001">
    <property type="protein sequence ID" value="MEO3690317.1"/>
    <property type="molecule type" value="Genomic_DNA"/>
</dbReference>
<dbReference type="InterPro" id="IPR013424">
    <property type="entry name" value="Ice-binding_C"/>
</dbReference>
<sequence>MKAARTVLALAVLSTLLATSAAQAQRMTRTDLPATPGVDLIPLALNNRGQVVGQLAQVVDGSSQAFVWSESTGVLGLGTLGGSFARASAINDRGQIAGISEGASGVTGFLVQPGGPMQALSQLRSVAGLNAAGQVLGLGGAPTFNAYLYADGLTRLAHSAPDGGLRVSGLSDTGRIAGAMSFNALLPAEPFSYDPATGLYERPFAGYAGLSVVQAPVPSPDGRSAVGVLTEPTDRSRSRAFLWRDGLLSLLPASGAAEATGVNDAGMVAGRSQMASGNYHATVWLGSRALDLHTLNDFGAGGSAAMAVNAWGQVLVGRSEGGLDAGSVITLHPDWVGGDGLWASGRNWSYAGLDPIAMAPGPMHDVVIQPTGSATVRGAALAEVRSLRVGGAVGEIVTLDLNGGTTRTLVGTQLASHSVLTGSGRLAGELTVDYGARIEVGAGQRLQLTGGNVDHAGALRVSGATASLEVGGGFTNRLLGELRVTQASATFAGAVTNEGHILATGAELVFAGGLANAGQLGVSFGASGLAGPIDNTGLVVVSNGALASFAGDIANAGELRVSAGGAANFFGVVSGAGRITGSGQARFEGGLSATGSVTIDSLATLGAAALTTLALEGANELDFIQAVRLEGGTLRLSWAGAAGAHAGQQWDLFDWQGGVSGQFDSLQLPTLAPGLRWDTGALYASGEIGISAVPEPATGGLLAAGLVGITGLTGLIRRRRLGVKHAS</sequence>
<proteinExistence type="predicted"/>
<feature type="signal peptide" evidence="1">
    <location>
        <begin position="1"/>
        <end position="24"/>
    </location>
</feature>
<keyword evidence="3" id="KW-1185">Reference proteome</keyword>
<evidence type="ECO:0000313" key="3">
    <source>
        <dbReference type="Proteomes" id="UP001495147"/>
    </source>
</evidence>
<evidence type="ECO:0000256" key="1">
    <source>
        <dbReference type="SAM" id="SignalP"/>
    </source>
</evidence>
<dbReference type="NCBIfam" id="TIGR02595">
    <property type="entry name" value="PEP_CTERM"/>
    <property type="match status" value="1"/>
</dbReference>
<feature type="chain" id="PRO_5047103779" evidence="1">
    <location>
        <begin position="25"/>
        <end position="727"/>
    </location>
</feature>
<comment type="caution">
    <text evidence="2">The sequence shown here is derived from an EMBL/GenBank/DDBJ whole genome shotgun (WGS) entry which is preliminary data.</text>
</comment>